<dbReference type="EMBL" id="MW055913">
    <property type="protein sequence ID" value="QPX62641.1"/>
    <property type="molecule type" value="Genomic_DNA"/>
</dbReference>
<keyword evidence="2" id="KW-1185">Reference proteome</keyword>
<dbReference type="Proteomes" id="UP000595472">
    <property type="component" value="Segment"/>
</dbReference>
<evidence type="ECO:0000313" key="1">
    <source>
        <dbReference type="EMBL" id="QPX62641.1"/>
    </source>
</evidence>
<sequence>MKTLDEVNARWEETRRNQITVINRLQGIINLARETAHSPSLSPEEALHKIKEILK</sequence>
<accession>A0A7T3N295</accession>
<dbReference type="RefSeq" id="YP_010648552.1">
    <property type="nucleotide sequence ID" value="NC_070760.1"/>
</dbReference>
<dbReference type="KEGG" id="vg:77923992"/>
<gene>
    <name evidence="1" type="primary">61</name>
    <name evidence="1" type="ORF">SEA_WOLLYPOG_61</name>
</gene>
<name>A0A7T3N295_9CAUD</name>
<proteinExistence type="predicted"/>
<organism evidence="1 2">
    <name type="scientific">Arthrobacter phage Wollypog</name>
    <dbReference type="NCBI Taxonomy" id="2790985"/>
    <lineage>
        <taxon>Viruses</taxon>
        <taxon>Duplodnaviria</taxon>
        <taxon>Heunggongvirae</taxon>
        <taxon>Uroviricota</taxon>
        <taxon>Caudoviricetes</taxon>
        <taxon>Wollypogvirus</taxon>
        <taxon>Wollypogvirus wollypog</taxon>
    </lineage>
</organism>
<evidence type="ECO:0000313" key="2">
    <source>
        <dbReference type="Proteomes" id="UP000595472"/>
    </source>
</evidence>
<dbReference type="GeneID" id="77923992"/>
<protein>
    <submittedName>
        <fullName evidence="1">Uncharacterized protein</fullName>
    </submittedName>
</protein>
<reference evidence="1 2" key="1">
    <citation type="submission" date="2020-10" db="EMBL/GenBank/DDBJ databases">
        <authorList>
            <person name="Abad L.A."/>
            <person name="Alter J."/>
            <person name="Becerra C.Y."/>
            <person name="Boehle J."/>
            <person name="Bustos B."/>
            <person name="Connatser B.I."/>
            <person name="Cutright B."/>
            <person name="Gavin J."/>
            <person name="Gomez A.P."/>
            <person name="Grabar K."/>
            <person name="Hur E.Y."/>
            <person name="Ioh M.T."/>
            <person name="Joya-Campos L."/>
            <person name="Lauhon H.N."/>
            <person name="Lee S."/>
            <person name="Maranan R.T."/>
            <person name="Park Y.G."/>
            <person name="Priest M."/>
            <person name="Samuels S.O."/>
            <person name="Sarameh Y.J."/>
            <person name="Schreiber J.M."/>
            <person name="Shepard L."/>
            <person name="Sheth K.J."/>
            <person name="Silva C.A."/>
            <person name="Smyers G.M."/>
            <person name="Tam S."/>
            <person name="Tamura C.M."/>
            <person name="Wucher D.E."/>
            <person name="Donachie S.P."/>
            <person name="Reed F.A."/>
            <person name="Palecanda S."/>
            <person name="Chong R.A."/>
            <person name="Porter M.L."/>
            <person name="Garlena R.A."/>
            <person name="Russell D.A."/>
            <person name="Jacobs-Sera D."/>
            <person name="Hatfull G.F."/>
        </authorList>
    </citation>
    <scope>NUCLEOTIDE SEQUENCE [LARGE SCALE GENOMIC DNA]</scope>
</reference>